<keyword evidence="1" id="KW-0732">Signal</keyword>
<organism evidence="2 3">
    <name type="scientific">Acaromyces ingoldii</name>
    <dbReference type="NCBI Taxonomy" id="215250"/>
    <lineage>
        <taxon>Eukaryota</taxon>
        <taxon>Fungi</taxon>
        <taxon>Dikarya</taxon>
        <taxon>Basidiomycota</taxon>
        <taxon>Ustilaginomycotina</taxon>
        <taxon>Exobasidiomycetes</taxon>
        <taxon>Exobasidiales</taxon>
        <taxon>Cryptobasidiaceae</taxon>
        <taxon>Acaromyces</taxon>
    </lineage>
</organism>
<dbReference type="InParanoid" id="A0A316YSX4"/>
<reference evidence="2 3" key="1">
    <citation type="journal article" date="2018" name="Mol. Biol. Evol.">
        <title>Broad Genomic Sampling Reveals a Smut Pathogenic Ancestry of the Fungal Clade Ustilaginomycotina.</title>
        <authorList>
            <person name="Kijpornyongpan T."/>
            <person name="Mondo S.J."/>
            <person name="Barry K."/>
            <person name="Sandor L."/>
            <person name="Lee J."/>
            <person name="Lipzen A."/>
            <person name="Pangilinan J."/>
            <person name="LaButti K."/>
            <person name="Hainaut M."/>
            <person name="Henrissat B."/>
            <person name="Grigoriev I.V."/>
            <person name="Spatafora J.W."/>
            <person name="Aime M.C."/>
        </authorList>
    </citation>
    <scope>NUCLEOTIDE SEQUENCE [LARGE SCALE GENOMIC DNA]</scope>
    <source>
        <strain evidence="2 3">MCA 4198</strain>
    </source>
</reference>
<proteinExistence type="predicted"/>
<evidence type="ECO:0000313" key="2">
    <source>
        <dbReference type="EMBL" id="PWN92136.1"/>
    </source>
</evidence>
<accession>A0A316YSX4</accession>
<name>A0A316YSX4_9BASI</name>
<dbReference type="RefSeq" id="XP_025379334.1">
    <property type="nucleotide sequence ID" value="XM_025525740.1"/>
</dbReference>
<keyword evidence="3" id="KW-1185">Reference proteome</keyword>
<dbReference type="GeneID" id="37047656"/>
<feature type="chain" id="PRO_5016315800" evidence="1">
    <location>
        <begin position="23"/>
        <end position="139"/>
    </location>
</feature>
<dbReference type="Proteomes" id="UP000245768">
    <property type="component" value="Unassembled WGS sequence"/>
</dbReference>
<sequence>MKKAVFALLLAFVCLVISQVNGRPITEVEKIRVIDTCQRKSRFKPGGVVPTAKRKRKNGYGVDWVWWTQGSTCYKDPHPLPRRDLASVEGRSTEGDGMGLVARETVVSLAIGTTDSTAGAKPFPNVNRILERIDWLTDE</sequence>
<evidence type="ECO:0000313" key="3">
    <source>
        <dbReference type="Proteomes" id="UP000245768"/>
    </source>
</evidence>
<protein>
    <submittedName>
        <fullName evidence="2">Uncharacterized protein</fullName>
    </submittedName>
</protein>
<evidence type="ECO:0000256" key="1">
    <source>
        <dbReference type="SAM" id="SignalP"/>
    </source>
</evidence>
<dbReference type="EMBL" id="KZ819635">
    <property type="protein sequence ID" value="PWN92136.1"/>
    <property type="molecule type" value="Genomic_DNA"/>
</dbReference>
<gene>
    <name evidence="2" type="ORF">FA10DRAFT_84950</name>
</gene>
<feature type="signal peptide" evidence="1">
    <location>
        <begin position="1"/>
        <end position="22"/>
    </location>
</feature>
<dbReference type="AlphaFoldDB" id="A0A316YSX4"/>